<dbReference type="AlphaFoldDB" id="A0A674C6R4"/>
<keyword evidence="2" id="KW-1185">Reference proteome</keyword>
<organism evidence="1 2">
    <name type="scientific">Salmo trutta</name>
    <name type="common">Brown trout</name>
    <dbReference type="NCBI Taxonomy" id="8032"/>
    <lineage>
        <taxon>Eukaryota</taxon>
        <taxon>Metazoa</taxon>
        <taxon>Chordata</taxon>
        <taxon>Craniata</taxon>
        <taxon>Vertebrata</taxon>
        <taxon>Euteleostomi</taxon>
        <taxon>Actinopterygii</taxon>
        <taxon>Neopterygii</taxon>
        <taxon>Teleostei</taxon>
        <taxon>Protacanthopterygii</taxon>
        <taxon>Salmoniformes</taxon>
        <taxon>Salmonidae</taxon>
        <taxon>Salmoninae</taxon>
        <taxon>Salmo</taxon>
    </lineage>
</organism>
<evidence type="ECO:0000313" key="2">
    <source>
        <dbReference type="Proteomes" id="UP000472277"/>
    </source>
</evidence>
<dbReference type="PANTHER" id="PTHR28582:SF1">
    <property type="entry name" value="TRNA-SPLICING ENDONUCLEASE SUBUNIT SEN15"/>
    <property type="match status" value="1"/>
</dbReference>
<dbReference type="InParanoid" id="A0A674C6R4"/>
<dbReference type="GeneTree" id="ENSGT00990000212612"/>
<evidence type="ECO:0000313" key="1">
    <source>
        <dbReference type="Ensembl" id="ENSSTUP00000079068.1"/>
    </source>
</evidence>
<dbReference type="SUPFAM" id="SSF53032">
    <property type="entry name" value="tRNA-intron endonuclease catalytic domain-like"/>
    <property type="match status" value="1"/>
</dbReference>
<dbReference type="Ensembl" id="ENSSTUT00000084190.1">
    <property type="protein sequence ID" value="ENSSTUP00000079068.1"/>
    <property type="gene ID" value="ENSSTUG00000034898.1"/>
</dbReference>
<reference evidence="1" key="2">
    <citation type="submission" date="2025-09" db="UniProtKB">
        <authorList>
            <consortium name="Ensembl"/>
        </authorList>
    </citation>
    <scope>IDENTIFICATION</scope>
</reference>
<accession>A0A674C6R4</accession>
<proteinExistence type="predicted"/>
<dbReference type="InterPro" id="IPR036167">
    <property type="entry name" value="tRNA_intron_Endo_cat-like_sf"/>
</dbReference>
<sequence length="126" mass="13991">SNGKCQMPSRNYQHLINLDVGNSAQVHGAFLVYLDFAELSRVGGGCSELRLVSPEGREKDGKPRRCPHYLNTESVLVRGSTMLLCVLASDSSLVYQTMCDGLLTPVLTVGIQDQGRRQHCKRRQQE</sequence>
<dbReference type="PANTHER" id="PTHR28582">
    <property type="entry name" value="TRNA-SPLICING ENDONUCLEASE SUBUNIT SEN15"/>
    <property type="match status" value="1"/>
</dbReference>
<dbReference type="Proteomes" id="UP000472277">
    <property type="component" value="Chromosome 21"/>
</dbReference>
<protein>
    <submittedName>
        <fullName evidence="1">Uncharacterized protein</fullName>
    </submittedName>
</protein>
<dbReference type="GO" id="GO:0006388">
    <property type="term" value="P:tRNA splicing, via endonucleolytic cleavage and ligation"/>
    <property type="evidence" value="ECO:0007669"/>
    <property type="project" value="InterPro"/>
</dbReference>
<name>A0A674C6R4_SALTR</name>
<reference evidence="1" key="1">
    <citation type="submission" date="2025-08" db="UniProtKB">
        <authorList>
            <consortium name="Ensembl"/>
        </authorList>
    </citation>
    <scope>IDENTIFICATION</scope>
</reference>